<evidence type="ECO:0000313" key="4">
    <source>
        <dbReference type="Proteomes" id="UP000179797"/>
    </source>
</evidence>
<dbReference type="InterPro" id="IPR009589">
    <property type="entry name" value="PH_YyaB-like"/>
</dbReference>
<feature type="domain" description="Uncharacterized protein YyaB-like PH" evidence="2">
    <location>
        <begin position="77"/>
        <end position="143"/>
    </location>
</feature>
<organism evidence="3 4">
    <name type="scientific">Flammeovirga pacifica</name>
    <dbReference type="NCBI Taxonomy" id="915059"/>
    <lineage>
        <taxon>Bacteria</taxon>
        <taxon>Pseudomonadati</taxon>
        <taxon>Bacteroidota</taxon>
        <taxon>Cytophagia</taxon>
        <taxon>Cytophagales</taxon>
        <taxon>Flammeovirgaceae</taxon>
        <taxon>Flammeovirga</taxon>
    </lineage>
</organism>
<evidence type="ECO:0000259" key="2">
    <source>
        <dbReference type="Pfam" id="PF06713"/>
    </source>
</evidence>
<evidence type="ECO:0000313" key="3">
    <source>
        <dbReference type="EMBL" id="OHX65052.1"/>
    </source>
</evidence>
<proteinExistence type="predicted"/>
<keyword evidence="1" id="KW-1133">Transmembrane helix</keyword>
<sequence length="150" mass="17426">MRNNRFYSRVDTFAKIIWILILIMLFSVMSIIILQFGQGPYAVILSSLIIISLSLLLIVSFLVTSYMSIDKNAKLVKYKAGPFKGEINIDKIRKIKLNTRKYVGLKISLSFKKGMIIYYHKYDSIYFTPELSEEFCEQLKEINPNIEIVP</sequence>
<keyword evidence="1" id="KW-0812">Transmembrane</keyword>
<comment type="caution">
    <text evidence="3">The sequence shown here is derived from an EMBL/GenBank/DDBJ whole genome shotgun (WGS) entry which is preliminary data.</text>
</comment>
<keyword evidence="1" id="KW-0472">Membrane</keyword>
<gene>
    <name evidence="3" type="ORF">NH26_01135</name>
</gene>
<feature type="transmembrane region" description="Helical" evidence="1">
    <location>
        <begin position="42"/>
        <end position="69"/>
    </location>
</feature>
<dbReference type="EMBL" id="JRYR02000001">
    <property type="protein sequence ID" value="OHX65052.1"/>
    <property type="molecule type" value="Genomic_DNA"/>
</dbReference>
<name>A0A1S1YVK5_FLAPC</name>
<reference evidence="3 4" key="1">
    <citation type="journal article" date="2012" name="Int. J. Syst. Evol. Microbiol.">
        <title>Flammeovirga pacifica sp. nov., isolated from deep-sea sediment.</title>
        <authorList>
            <person name="Xu H."/>
            <person name="Fu Y."/>
            <person name="Yang N."/>
            <person name="Ding Z."/>
            <person name="Lai Q."/>
            <person name="Zeng R."/>
        </authorList>
    </citation>
    <scope>NUCLEOTIDE SEQUENCE [LARGE SCALE GENOMIC DNA]</scope>
    <source>
        <strain evidence="4">DSM 24597 / LMG 26175 / WPAGA1</strain>
    </source>
</reference>
<dbReference type="Pfam" id="PF06713">
    <property type="entry name" value="bPH_4"/>
    <property type="match status" value="1"/>
</dbReference>
<keyword evidence="4" id="KW-1185">Reference proteome</keyword>
<dbReference type="AlphaFoldDB" id="A0A1S1YVK5"/>
<protein>
    <recommendedName>
        <fullName evidence="2">Uncharacterized protein YyaB-like PH domain-containing protein</fullName>
    </recommendedName>
</protein>
<dbReference type="STRING" id="915059.NH26_01135"/>
<dbReference type="RefSeq" id="WP_084812023.1">
    <property type="nucleotide sequence ID" value="NZ_JRYR02000001.1"/>
</dbReference>
<dbReference type="GO" id="GO:0030153">
    <property type="term" value="P:bacteriocin immunity"/>
    <property type="evidence" value="ECO:0007669"/>
    <property type="project" value="InterPro"/>
</dbReference>
<feature type="transmembrane region" description="Helical" evidence="1">
    <location>
        <begin position="12"/>
        <end position="36"/>
    </location>
</feature>
<evidence type="ECO:0000256" key="1">
    <source>
        <dbReference type="SAM" id="Phobius"/>
    </source>
</evidence>
<accession>A0A1S1YVK5</accession>
<dbReference type="OrthoDB" id="1437824at2"/>
<dbReference type="Proteomes" id="UP000179797">
    <property type="component" value="Unassembled WGS sequence"/>
</dbReference>